<organism evidence="1">
    <name type="scientific">Anguilla anguilla</name>
    <name type="common">European freshwater eel</name>
    <name type="synonym">Muraena anguilla</name>
    <dbReference type="NCBI Taxonomy" id="7936"/>
    <lineage>
        <taxon>Eukaryota</taxon>
        <taxon>Metazoa</taxon>
        <taxon>Chordata</taxon>
        <taxon>Craniata</taxon>
        <taxon>Vertebrata</taxon>
        <taxon>Euteleostomi</taxon>
        <taxon>Actinopterygii</taxon>
        <taxon>Neopterygii</taxon>
        <taxon>Teleostei</taxon>
        <taxon>Anguilliformes</taxon>
        <taxon>Anguillidae</taxon>
        <taxon>Anguilla</taxon>
    </lineage>
</organism>
<proteinExistence type="predicted"/>
<evidence type="ECO:0000313" key="1">
    <source>
        <dbReference type="EMBL" id="JAH54469.1"/>
    </source>
</evidence>
<accession>A0A0E9TLB3</accession>
<dbReference type="AlphaFoldDB" id="A0A0E9TLB3"/>
<reference evidence="1" key="1">
    <citation type="submission" date="2014-11" db="EMBL/GenBank/DDBJ databases">
        <authorList>
            <person name="Amaro Gonzalez C."/>
        </authorList>
    </citation>
    <scope>NUCLEOTIDE SEQUENCE</scope>
</reference>
<protein>
    <submittedName>
        <fullName evidence="1">Uncharacterized protein</fullName>
    </submittedName>
</protein>
<name>A0A0E9TLB3_ANGAN</name>
<dbReference type="EMBL" id="GBXM01054108">
    <property type="protein sequence ID" value="JAH54469.1"/>
    <property type="molecule type" value="Transcribed_RNA"/>
</dbReference>
<reference evidence="1" key="2">
    <citation type="journal article" date="2015" name="Fish Shellfish Immunol.">
        <title>Early steps in the European eel (Anguilla anguilla)-Vibrio vulnificus interaction in the gills: Role of the RtxA13 toxin.</title>
        <authorList>
            <person name="Callol A."/>
            <person name="Pajuelo D."/>
            <person name="Ebbesson L."/>
            <person name="Teles M."/>
            <person name="MacKenzie S."/>
            <person name="Amaro C."/>
        </authorList>
    </citation>
    <scope>NUCLEOTIDE SEQUENCE</scope>
</reference>
<sequence>MFELLQKQTLFFPGSIHPSALLSDRDSGNNHC</sequence>